<proteinExistence type="predicted"/>
<evidence type="ECO:0000256" key="1">
    <source>
        <dbReference type="SAM" id="MobiDB-lite"/>
    </source>
</evidence>
<protein>
    <submittedName>
        <fullName evidence="2">WD40/YVTN/BNR-like repeat-containing protein</fullName>
    </submittedName>
</protein>
<comment type="caution">
    <text evidence="2">The sequence shown here is derived from an EMBL/GenBank/DDBJ whole genome shotgun (WGS) entry which is preliminary data.</text>
</comment>
<keyword evidence="3" id="KW-1185">Reference proteome</keyword>
<accession>A0ABD5Z2G7</accession>
<feature type="region of interest" description="Disordered" evidence="1">
    <location>
        <begin position="314"/>
        <end position="335"/>
    </location>
</feature>
<dbReference type="EMBL" id="JBHTAR010000011">
    <property type="protein sequence ID" value="MFC7199178.1"/>
    <property type="molecule type" value="Genomic_DNA"/>
</dbReference>
<feature type="compositionally biased region" description="Low complexity" evidence="1">
    <location>
        <begin position="322"/>
        <end position="335"/>
    </location>
</feature>
<evidence type="ECO:0000313" key="2">
    <source>
        <dbReference type="EMBL" id="MFC7199178.1"/>
    </source>
</evidence>
<reference evidence="2 3" key="1">
    <citation type="journal article" date="2019" name="Int. J. Syst. Evol. Microbiol.">
        <title>The Global Catalogue of Microorganisms (GCM) 10K type strain sequencing project: providing services to taxonomists for standard genome sequencing and annotation.</title>
        <authorList>
            <consortium name="The Broad Institute Genomics Platform"/>
            <consortium name="The Broad Institute Genome Sequencing Center for Infectious Disease"/>
            <person name="Wu L."/>
            <person name="Ma J."/>
        </authorList>
    </citation>
    <scope>NUCLEOTIDE SEQUENCE [LARGE SCALE GENOMIC DNA]</scope>
    <source>
        <strain evidence="2 3">XZGYJ-43</strain>
    </source>
</reference>
<sequence length="335" mass="35212">MWHLGPQAAAGIWYAIESPTTRTLHSVVETSDGPYAVGGSGTLVRRQDDGDWAVVFEDGPTARDNALYAAAATDDGQRIWFAGSSGSLGYYDVTTHEKHDYSAPRGKTSTWEAMAVAGEAGSEKVMVANGSGEVLVGFVNGCCPQWGPVKKPGGGNEAGAGGSGSTIAALAAGPDGDGYAVNTSGSVYRTTDAGAWERIGIENAAGTFTDIYVDDEHLLVASGTRIYRYERNCDNWTPLGVSASSLNEIDRHEDVLIAVGDNGAIYRNEDDEWVERWSMITHDLYSVTVADGVHVAVGKGGTIVERGDRAIAKMSGAEQTGSEQTDTQSGDSTTS</sequence>
<evidence type="ECO:0000313" key="3">
    <source>
        <dbReference type="Proteomes" id="UP001596447"/>
    </source>
</evidence>
<dbReference type="RefSeq" id="WP_279529120.1">
    <property type="nucleotide sequence ID" value="NZ_CP122312.1"/>
</dbReference>
<gene>
    <name evidence="2" type="ORF">ACFQJ9_07065</name>
</gene>
<dbReference type="Proteomes" id="UP001596447">
    <property type="component" value="Unassembled WGS sequence"/>
</dbReference>
<dbReference type="AlphaFoldDB" id="A0ABD5Z2G7"/>
<dbReference type="SUPFAM" id="SSF110296">
    <property type="entry name" value="Oligoxyloglucan reducing end-specific cellobiohydrolase"/>
    <property type="match status" value="1"/>
</dbReference>
<name>A0ABD5Z2G7_9EURY</name>
<organism evidence="2 3">
    <name type="scientific">Halospeciosus flavus</name>
    <dbReference type="NCBI Taxonomy" id="3032283"/>
    <lineage>
        <taxon>Archaea</taxon>
        <taxon>Methanobacteriati</taxon>
        <taxon>Methanobacteriota</taxon>
        <taxon>Stenosarchaea group</taxon>
        <taxon>Halobacteria</taxon>
        <taxon>Halobacteriales</taxon>
        <taxon>Halobacteriaceae</taxon>
        <taxon>Halospeciosus</taxon>
    </lineage>
</organism>